<evidence type="ECO:0000256" key="3">
    <source>
        <dbReference type="ARBA" id="ARBA00012438"/>
    </source>
</evidence>
<dbReference type="Proteomes" id="UP001238088">
    <property type="component" value="Unassembled WGS sequence"/>
</dbReference>
<evidence type="ECO:0000256" key="14">
    <source>
        <dbReference type="SAM" id="Phobius"/>
    </source>
</evidence>
<evidence type="ECO:0000256" key="13">
    <source>
        <dbReference type="ARBA" id="ARBA00023136"/>
    </source>
</evidence>
<dbReference type="PANTHER" id="PTHR34220:SF7">
    <property type="entry name" value="SENSOR HISTIDINE KINASE YPDA"/>
    <property type="match status" value="1"/>
</dbReference>
<dbReference type="Pfam" id="PF07694">
    <property type="entry name" value="5TM-5TMR_LYT"/>
    <property type="match status" value="1"/>
</dbReference>
<evidence type="ECO:0000256" key="10">
    <source>
        <dbReference type="ARBA" id="ARBA00022840"/>
    </source>
</evidence>
<protein>
    <recommendedName>
        <fullName evidence="3">histidine kinase</fullName>
        <ecNumber evidence="3">2.7.13.3</ecNumber>
    </recommendedName>
</protein>
<evidence type="ECO:0000313" key="16">
    <source>
        <dbReference type="EMBL" id="MDQ0271481.1"/>
    </source>
</evidence>
<gene>
    <name evidence="16" type="ORF">J2S17_003369</name>
</gene>
<keyword evidence="7 14" id="KW-0812">Transmembrane</keyword>
<dbReference type="PROSITE" id="PS50109">
    <property type="entry name" value="HIS_KIN"/>
    <property type="match status" value="1"/>
</dbReference>
<evidence type="ECO:0000256" key="4">
    <source>
        <dbReference type="ARBA" id="ARBA00022475"/>
    </source>
</evidence>
<keyword evidence="11 14" id="KW-1133">Transmembrane helix</keyword>
<comment type="subcellular location">
    <subcellularLocation>
        <location evidence="2">Cell membrane</location>
        <topology evidence="2">Multi-pass membrane protein</topology>
    </subcellularLocation>
</comment>
<dbReference type="Pfam" id="PF13492">
    <property type="entry name" value="GAF_3"/>
    <property type="match status" value="1"/>
</dbReference>
<dbReference type="Pfam" id="PF06580">
    <property type="entry name" value="His_kinase"/>
    <property type="match status" value="1"/>
</dbReference>
<dbReference type="GO" id="GO:0004673">
    <property type="term" value="F:protein histidine kinase activity"/>
    <property type="evidence" value="ECO:0007669"/>
    <property type="project" value="UniProtKB-EC"/>
</dbReference>
<feature type="transmembrane region" description="Helical" evidence="14">
    <location>
        <begin position="80"/>
        <end position="104"/>
    </location>
</feature>
<name>A0ABU0AJP0_9BACI</name>
<evidence type="ECO:0000256" key="7">
    <source>
        <dbReference type="ARBA" id="ARBA00022692"/>
    </source>
</evidence>
<evidence type="ECO:0000256" key="2">
    <source>
        <dbReference type="ARBA" id="ARBA00004651"/>
    </source>
</evidence>
<dbReference type="EC" id="2.7.13.3" evidence="3"/>
<keyword evidence="8" id="KW-0547">Nucleotide-binding</keyword>
<evidence type="ECO:0000256" key="11">
    <source>
        <dbReference type="ARBA" id="ARBA00022989"/>
    </source>
</evidence>
<feature type="transmembrane region" description="Helical" evidence="14">
    <location>
        <begin position="36"/>
        <end position="59"/>
    </location>
</feature>
<comment type="caution">
    <text evidence="16">The sequence shown here is derived from an EMBL/GenBank/DDBJ whole genome shotgun (WGS) entry which is preliminary data.</text>
</comment>
<keyword evidence="13 14" id="KW-0472">Membrane</keyword>
<keyword evidence="5" id="KW-0597">Phosphoprotein</keyword>
<feature type="transmembrane region" description="Helical" evidence="14">
    <location>
        <begin position="178"/>
        <end position="198"/>
    </location>
</feature>
<feature type="transmembrane region" description="Helical" evidence="14">
    <location>
        <begin position="145"/>
        <end position="166"/>
    </location>
</feature>
<evidence type="ECO:0000256" key="12">
    <source>
        <dbReference type="ARBA" id="ARBA00023012"/>
    </source>
</evidence>
<dbReference type="InterPro" id="IPR036890">
    <property type="entry name" value="HATPase_C_sf"/>
</dbReference>
<evidence type="ECO:0000256" key="8">
    <source>
        <dbReference type="ARBA" id="ARBA00022741"/>
    </source>
</evidence>
<evidence type="ECO:0000256" key="6">
    <source>
        <dbReference type="ARBA" id="ARBA00022679"/>
    </source>
</evidence>
<keyword evidence="9 16" id="KW-0418">Kinase</keyword>
<proteinExistence type="predicted"/>
<dbReference type="InterPro" id="IPR003018">
    <property type="entry name" value="GAF"/>
</dbReference>
<dbReference type="EMBL" id="JAUSUB010000015">
    <property type="protein sequence ID" value="MDQ0271481.1"/>
    <property type="molecule type" value="Genomic_DNA"/>
</dbReference>
<dbReference type="InterPro" id="IPR011620">
    <property type="entry name" value="Sig_transdc_His_kinase_LytS_TM"/>
</dbReference>
<dbReference type="InterPro" id="IPR005467">
    <property type="entry name" value="His_kinase_dom"/>
</dbReference>
<keyword evidence="4" id="KW-1003">Cell membrane</keyword>
<accession>A0ABU0AJP0</accession>
<keyword evidence="10" id="KW-0067">ATP-binding</keyword>
<dbReference type="SUPFAM" id="SSF55874">
    <property type="entry name" value="ATPase domain of HSP90 chaperone/DNA topoisomerase II/histidine kinase"/>
    <property type="match status" value="1"/>
</dbReference>
<dbReference type="SUPFAM" id="SSF55781">
    <property type="entry name" value="GAF domain-like"/>
    <property type="match status" value="1"/>
</dbReference>
<dbReference type="Pfam" id="PF02518">
    <property type="entry name" value="HATPase_c"/>
    <property type="match status" value="1"/>
</dbReference>
<evidence type="ECO:0000256" key="5">
    <source>
        <dbReference type="ARBA" id="ARBA00022553"/>
    </source>
</evidence>
<dbReference type="Gene3D" id="3.30.565.10">
    <property type="entry name" value="Histidine kinase-like ATPase, C-terminal domain"/>
    <property type="match status" value="1"/>
</dbReference>
<feature type="domain" description="Histidine kinase" evidence="15">
    <location>
        <begin position="469"/>
        <end position="573"/>
    </location>
</feature>
<dbReference type="InterPro" id="IPR050640">
    <property type="entry name" value="Bact_2-comp_sensor_kinase"/>
</dbReference>
<dbReference type="PANTHER" id="PTHR34220">
    <property type="entry name" value="SENSOR HISTIDINE KINASE YPDA"/>
    <property type="match status" value="1"/>
</dbReference>
<organism evidence="16 17">
    <name type="scientific">Cytobacillus purgationiresistens</name>
    <dbReference type="NCBI Taxonomy" id="863449"/>
    <lineage>
        <taxon>Bacteria</taxon>
        <taxon>Bacillati</taxon>
        <taxon>Bacillota</taxon>
        <taxon>Bacilli</taxon>
        <taxon>Bacillales</taxon>
        <taxon>Bacillaceae</taxon>
        <taxon>Cytobacillus</taxon>
    </lineage>
</organism>
<evidence type="ECO:0000256" key="1">
    <source>
        <dbReference type="ARBA" id="ARBA00000085"/>
    </source>
</evidence>
<keyword evidence="12" id="KW-0902">Two-component regulatory system</keyword>
<dbReference type="InterPro" id="IPR003594">
    <property type="entry name" value="HATPase_dom"/>
</dbReference>
<reference evidence="16 17" key="1">
    <citation type="submission" date="2023-07" db="EMBL/GenBank/DDBJ databases">
        <title>Genomic Encyclopedia of Type Strains, Phase IV (KMG-IV): sequencing the most valuable type-strain genomes for metagenomic binning, comparative biology and taxonomic classification.</title>
        <authorList>
            <person name="Goeker M."/>
        </authorList>
    </citation>
    <scope>NUCLEOTIDE SEQUENCE [LARGE SCALE GENOMIC DNA]</scope>
    <source>
        <strain evidence="16 17">DSM 23494</strain>
    </source>
</reference>
<comment type="catalytic activity">
    <reaction evidence="1">
        <text>ATP + protein L-histidine = ADP + protein N-phospho-L-histidine.</text>
        <dbReference type="EC" id="2.7.13.3"/>
    </reaction>
</comment>
<dbReference type="InterPro" id="IPR010559">
    <property type="entry name" value="Sig_transdc_His_kin_internal"/>
</dbReference>
<evidence type="ECO:0000313" key="17">
    <source>
        <dbReference type="Proteomes" id="UP001238088"/>
    </source>
</evidence>
<evidence type="ECO:0000256" key="9">
    <source>
        <dbReference type="ARBA" id="ARBA00022777"/>
    </source>
</evidence>
<evidence type="ECO:0000259" key="15">
    <source>
        <dbReference type="PROSITE" id="PS50109"/>
    </source>
</evidence>
<dbReference type="Gene3D" id="3.30.450.40">
    <property type="match status" value="1"/>
</dbReference>
<sequence>MIEKVGIIVIVAFLLSQIKSFRQIIEKEHSLNEKLLLILLFGTFGVISNYTGIEIYQSTVSKAEWLKELNPESALANTRVMGVVIGGLLGGPTVGLGAGLMAGIHRYSLGGFTDLSCSLSTIIAGVAAGYFGMKRKQKGKNISTGFAVGIGMSLEALQMILILVFAKPFEQALNLVQIIGVPMILINGFGTLLFMFIIQSTLRDQVRARANQTNMVFQIADRTLPFFRQGLNVHSCKEISQIMLELTEADGVAITNDTDVLAHVGAGSDHHISDRRIGTNLTRKVLEEGNIAVAKTKKDIYCFHENCPLEAAVVLPLKVKQKIVGTLKMYYTYPEKLDKVQEQLAAGLANLFSTQLELAEAERQTKLLKDAEIKALQAQIHPHFLFNSINTISVLCRTDANKARQLLLQLSSFFRGNLQGARQLLIPLEKEIENVNAYTSLEQTRFPDKFKINFEMQQGLEKVLIPPFILQPLVENAINYGFPKNNRIGEIEIRIFSESKYFHIVVSDNGKGIEKDRMEWLGKKVVPSQKGNGTALFNICERLKGIYSEYAHLTIESKNEGGTEISITIPLNSKGVLDQDVKSVYSG</sequence>
<dbReference type="SMART" id="SM00065">
    <property type="entry name" value="GAF"/>
    <property type="match status" value="1"/>
</dbReference>
<keyword evidence="6 16" id="KW-0808">Transferase</keyword>
<dbReference type="InterPro" id="IPR029016">
    <property type="entry name" value="GAF-like_dom_sf"/>
</dbReference>
<keyword evidence="17" id="KW-1185">Reference proteome</keyword>
<feature type="transmembrane region" description="Helical" evidence="14">
    <location>
        <begin position="110"/>
        <end position="133"/>
    </location>
</feature>